<reference evidence="10" key="1">
    <citation type="journal article" date="2020" name="Stud. Mycol.">
        <title>101 Dothideomycetes genomes: a test case for predicting lifestyles and emergence of pathogens.</title>
        <authorList>
            <person name="Haridas S."/>
            <person name="Albert R."/>
            <person name="Binder M."/>
            <person name="Bloem J."/>
            <person name="Labutti K."/>
            <person name="Salamov A."/>
            <person name="Andreopoulos B."/>
            <person name="Baker S."/>
            <person name="Barry K."/>
            <person name="Bills G."/>
            <person name="Bluhm B."/>
            <person name="Cannon C."/>
            <person name="Castanera R."/>
            <person name="Culley D."/>
            <person name="Daum C."/>
            <person name="Ezra D."/>
            <person name="Gonzalez J."/>
            <person name="Henrissat B."/>
            <person name="Kuo A."/>
            <person name="Liang C."/>
            <person name="Lipzen A."/>
            <person name="Lutzoni F."/>
            <person name="Magnuson J."/>
            <person name="Mondo S."/>
            <person name="Nolan M."/>
            <person name="Ohm R."/>
            <person name="Pangilinan J."/>
            <person name="Park H.-J."/>
            <person name="Ramirez L."/>
            <person name="Alfaro M."/>
            <person name="Sun H."/>
            <person name="Tritt A."/>
            <person name="Yoshinaga Y."/>
            <person name="Zwiers L.-H."/>
            <person name="Turgeon B."/>
            <person name="Goodwin S."/>
            <person name="Spatafora J."/>
            <person name="Crous P."/>
            <person name="Grigoriev I."/>
        </authorList>
    </citation>
    <scope>NUCLEOTIDE SEQUENCE</scope>
    <source>
        <strain evidence="10">CBS 133067</strain>
    </source>
</reference>
<evidence type="ECO:0000256" key="1">
    <source>
        <dbReference type="ARBA" id="ARBA00004874"/>
    </source>
</evidence>
<dbReference type="GO" id="GO:0019521">
    <property type="term" value="P:D-gluconate metabolic process"/>
    <property type="evidence" value="ECO:0007669"/>
    <property type="project" value="UniProtKB-KW"/>
</dbReference>
<comment type="catalytic activity">
    <reaction evidence="6">
        <text>6-phospho-D-gluconate + NADP(+) = D-ribulose 5-phosphate + CO2 + NADPH</text>
        <dbReference type="Rhea" id="RHEA:10116"/>
        <dbReference type="ChEBI" id="CHEBI:16526"/>
        <dbReference type="ChEBI" id="CHEBI:57783"/>
        <dbReference type="ChEBI" id="CHEBI:58121"/>
        <dbReference type="ChEBI" id="CHEBI:58349"/>
        <dbReference type="ChEBI" id="CHEBI:58759"/>
        <dbReference type="EC" id="1.1.1.44"/>
    </reaction>
</comment>
<dbReference type="OrthoDB" id="434986at2759"/>
<dbReference type="PANTHER" id="PTHR11811">
    <property type="entry name" value="6-PHOSPHOGLUCONATE DEHYDROGENASE"/>
    <property type="match status" value="1"/>
</dbReference>
<dbReference type="SMART" id="SM01350">
    <property type="entry name" value="6PGD"/>
    <property type="match status" value="1"/>
</dbReference>
<gene>
    <name evidence="10" type="ORF">NA57DRAFT_61018</name>
</gene>
<dbReference type="FunFam" id="3.40.50.720:FF:000634">
    <property type="entry name" value="6-phosphogluconate dehydrogenase, decarboxylating"/>
    <property type="match status" value="1"/>
</dbReference>
<evidence type="ECO:0000256" key="3">
    <source>
        <dbReference type="ARBA" id="ARBA00023002"/>
    </source>
</evidence>
<keyword evidence="4" id="KW-0311">Gluconate utilization</keyword>
<dbReference type="InterPro" id="IPR006114">
    <property type="entry name" value="6PGDH_C"/>
</dbReference>
<dbReference type="InterPro" id="IPR006183">
    <property type="entry name" value="Pgluconate_DH"/>
</dbReference>
<feature type="active site" description="Proton donor" evidence="7">
    <location>
        <position position="198"/>
    </location>
</feature>
<comment type="subunit">
    <text evidence="6">Homodimer.</text>
</comment>
<keyword evidence="11" id="KW-1185">Reference proteome</keyword>
<accession>A0A9P4I8P1</accession>
<organism evidence="10 11">
    <name type="scientific">Rhizodiscina lignyota</name>
    <dbReference type="NCBI Taxonomy" id="1504668"/>
    <lineage>
        <taxon>Eukaryota</taxon>
        <taxon>Fungi</taxon>
        <taxon>Dikarya</taxon>
        <taxon>Ascomycota</taxon>
        <taxon>Pezizomycotina</taxon>
        <taxon>Dothideomycetes</taxon>
        <taxon>Pleosporomycetidae</taxon>
        <taxon>Aulographales</taxon>
        <taxon>Rhizodiscinaceae</taxon>
        <taxon>Rhizodiscina</taxon>
    </lineage>
</organism>
<evidence type="ECO:0000256" key="6">
    <source>
        <dbReference type="PIRNR" id="PIRNR000109"/>
    </source>
</evidence>
<keyword evidence="3 6" id="KW-0560">Oxidoreductase</keyword>
<dbReference type="InterPro" id="IPR008927">
    <property type="entry name" value="6-PGluconate_DH-like_C_sf"/>
</dbReference>
<dbReference type="InterPro" id="IPR036291">
    <property type="entry name" value="NAD(P)-bd_dom_sf"/>
</dbReference>
<feature type="region of interest" description="Disordered" evidence="8">
    <location>
        <begin position="475"/>
        <end position="501"/>
    </location>
</feature>
<evidence type="ECO:0000256" key="7">
    <source>
        <dbReference type="PIRSR" id="PIRSR000109-1"/>
    </source>
</evidence>
<name>A0A9P4I8P1_9PEZI</name>
<dbReference type="Pfam" id="PF03446">
    <property type="entry name" value="NAD_binding_2"/>
    <property type="match status" value="1"/>
</dbReference>
<dbReference type="SUPFAM" id="SSF48179">
    <property type="entry name" value="6-phosphogluconate dehydrogenase C-terminal domain-like"/>
    <property type="match status" value="1"/>
</dbReference>
<dbReference type="AlphaFoldDB" id="A0A9P4I8P1"/>
<dbReference type="GO" id="GO:0050661">
    <property type="term" value="F:NADP binding"/>
    <property type="evidence" value="ECO:0007669"/>
    <property type="project" value="InterPro"/>
</dbReference>
<keyword evidence="5 6" id="KW-0570">Pentose shunt</keyword>
<comment type="similarity">
    <text evidence="2 6">Belongs to the 6-phosphogluconate dehydrogenase family.</text>
</comment>
<dbReference type="InterPro" id="IPR006115">
    <property type="entry name" value="6PGDH_NADP-bd"/>
</dbReference>
<dbReference type="Gene3D" id="1.10.1040.10">
    <property type="entry name" value="N-(1-d-carboxylethyl)-l-norvaline Dehydrogenase, domain 2"/>
    <property type="match status" value="1"/>
</dbReference>
<sequence>MSPSLDIQKVAVIGCGSMGGNMALLFAEKGIDVSLQDPDEKTMDNIVSAAKKQGFGERVKQYNDYDSLCASLSSPKVLIFSLPHGSVGDTVLSGLTPYLNKGDIIIDCGNEHWENTERRQGKSVTRGIRYVGAGVSGGYQAARLGPSICPGGDDESLDCVMPFLEKVAAKDDKGRSCVGKVGTGGSGHYVKMVHNGVEHGMMCAISEAWGIMEKGLGMSFEEIGQVFDDWNKDGPLAGTFLVAIGARICRTRNDAGKKVLSEVEDKVVQDVTGEEGTGIWSNAEGVSLHVPAPTLTTAHYLRLASAYRDTRILAQETIGGGFEPQRFGVNDHAGFINYLRTATYLACLVSYIQGINIIEQADKENGWNIDYSAVLQIWRAGCIIQADHISSLLRPEFVNFRQRKSMNLLFEPRVMKELRSGFDELKRVILAATEADHIVPSLSASLEYIKYETNTNLPTQFYEAELDLFGKHMFDKKDEPDTGGPTEGRHHFEWKPAKGAA</sequence>
<evidence type="ECO:0000256" key="5">
    <source>
        <dbReference type="ARBA" id="ARBA00023126"/>
    </source>
</evidence>
<dbReference type="EC" id="1.1.1.44" evidence="6"/>
<feature type="compositionally biased region" description="Basic and acidic residues" evidence="8">
    <location>
        <begin position="487"/>
        <end position="501"/>
    </location>
</feature>
<dbReference type="Gene3D" id="3.40.50.720">
    <property type="entry name" value="NAD(P)-binding Rossmann-like Domain"/>
    <property type="match status" value="1"/>
</dbReference>
<dbReference type="GO" id="GO:0006098">
    <property type="term" value="P:pentose-phosphate shunt"/>
    <property type="evidence" value="ECO:0007669"/>
    <property type="project" value="UniProtKB-KW"/>
</dbReference>
<evidence type="ECO:0000313" key="11">
    <source>
        <dbReference type="Proteomes" id="UP000799772"/>
    </source>
</evidence>
<comment type="pathway">
    <text evidence="1 6">Carbohydrate degradation; pentose phosphate pathway; D-ribulose 5-phosphate from D-glucose 6-phosphate (oxidative stage): step 3/3.</text>
</comment>
<dbReference type="Pfam" id="PF00393">
    <property type="entry name" value="6PGD"/>
    <property type="match status" value="1"/>
</dbReference>
<evidence type="ECO:0000256" key="2">
    <source>
        <dbReference type="ARBA" id="ARBA00008419"/>
    </source>
</evidence>
<comment type="caution">
    <text evidence="10">The sequence shown here is derived from an EMBL/GenBank/DDBJ whole genome shotgun (WGS) entry which is preliminary data.</text>
</comment>
<feature type="domain" description="6-phosphogluconate dehydrogenase C-terminal" evidence="9">
    <location>
        <begin position="187"/>
        <end position="495"/>
    </location>
</feature>
<keyword evidence="6" id="KW-0521">NADP</keyword>
<dbReference type="GO" id="GO:0004616">
    <property type="term" value="F:phosphogluconate dehydrogenase (decarboxylating) activity"/>
    <property type="evidence" value="ECO:0007669"/>
    <property type="project" value="UniProtKB-EC"/>
</dbReference>
<comment type="function">
    <text evidence="6">Catalyzes the oxidative decarboxylation of 6-phosphogluconate to ribulose 5-phosphate and CO(2), with concomitant reduction of NADP to NADPH.</text>
</comment>
<dbReference type="EMBL" id="ML978136">
    <property type="protein sequence ID" value="KAF2093796.1"/>
    <property type="molecule type" value="Genomic_DNA"/>
</dbReference>
<dbReference type="InterPro" id="IPR013328">
    <property type="entry name" value="6PGD_dom2"/>
</dbReference>
<dbReference type="PRINTS" id="PR00076">
    <property type="entry name" value="6PGDHDRGNASE"/>
</dbReference>
<dbReference type="InterPro" id="IPR006113">
    <property type="entry name" value="6PGDH_Gnd/GntZ"/>
</dbReference>
<proteinExistence type="inferred from homology"/>
<dbReference type="PIRSF" id="PIRSF000109">
    <property type="entry name" value="6PGD"/>
    <property type="match status" value="1"/>
</dbReference>
<evidence type="ECO:0000256" key="8">
    <source>
        <dbReference type="SAM" id="MobiDB-lite"/>
    </source>
</evidence>
<protein>
    <recommendedName>
        <fullName evidence="6">6-phosphogluconate dehydrogenase, decarboxylating</fullName>
        <ecNumber evidence="6">1.1.1.44</ecNumber>
    </recommendedName>
</protein>
<feature type="active site" description="Proton acceptor" evidence="7">
    <location>
        <position position="191"/>
    </location>
</feature>
<dbReference type="SUPFAM" id="SSF51735">
    <property type="entry name" value="NAD(P)-binding Rossmann-fold domains"/>
    <property type="match status" value="1"/>
</dbReference>
<dbReference type="Proteomes" id="UP000799772">
    <property type="component" value="Unassembled WGS sequence"/>
</dbReference>
<evidence type="ECO:0000313" key="10">
    <source>
        <dbReference type="EMBL" id="KAF2093796.1"/>
    </source>
</evidence>
<evidence type="ECO:0000256" key="4">
    <source>
        <dbReference type="ARBA" id="ARBA00023064"/>
    </source>
</evidence>
<evidence type="ECO:0000259" key="9">
    <source>
        <dbReference type="SMART" id="SM01350"/>
    </source>
</evidence>